<evidence type="ECO:0000313" key="1">
    <source>
        <dbReference type="EMBL" id="SPY96838.1"/>
    </source>
</evidence>
<reference evidence="1 2" key="1">
    <citation type="submission" date="2018-06" db="EMBL/GenBank/DDBJ databases">
        <authorList>
            <consortium name="Pathogen Informatics"/>
            <person name="Doyle S."/>
        </authorList>
    </citation>
    <scope>NUCLEOTIDE SEQUENCE [LARGE SCALE GENOMIC DNA]</scope>
    <source>
        <strain evidence="1 2">NCTC10975</strain>
    </source>
</reference>
<dbReference type="EMBL" id="UAUE01000020">
    <property type="protein sequence ID" value="SPY96838.1"/>
    <property type="molecule type" value="Genomic_DNA"/>
</dbReference>
<organism evidence="1 2">
    <name type="scientific">Proteus mirabilis</name>
    <dbReference type="NCBI Taxonomy" id="584"/>
    <lineage>
        <taxon>Bacteria</taxon>
        <taxon>Pseudomonadati</taxon>
        <taxon>Pseudomonadota</taxon>
        <taxon>Gammaproteobacteria</taxon>
        <taxon>Enterobacterales</taxon>
        <taxon>Morganellaceae</taxon>
        <taxon>Proteus</taxon>
    </lineage>
</organism>
<sequence length="52" mass="6185">MLLGLATYFMTRREQRKRTQLFEELVRHVDPQNPTETLKKLAELMVKAPKDI</sequence>
<dbReference type="AlphaFoldDB" id="A0A2X2BQK3"/>
<proteinExistence type="predicted"/>
<evidence type="ECO:0000313" key="2">
    <source>
        <dbReference type="Proteomes" id="UP000251485"/>
    </source>
</evidence>
<protein>
    <submittedName>
        <fullName evidence="1">Phage protein</fullName>
    </submittedName>
</protein>
<name>A0A2X2BQK3_PROMI</name>
<dbReference type="Proteomes" id="UP000251485">
    <property type="component" value="Unassembled WGS sequence"/>
</dbReference>
<gene>
    <name evidence="1" type="ORF">NCTC10975_02576</name>
</gene>
<accession>A0A2X2BQK3</accession>